<reference evidence="12 13" key="1">
    <citation type="submission" date="2014-06" db="EMBL/GenBank/DDBJ databases">
        <title>Evolutionary Origins and Diversification of the Mycorrhizal Mutualists.</title>
        <authorList>
            <consortium name="DOE Joint Genome Institute"/>
            <consortium name="Mycorrhizal Genomics Consortium"/>
            <person name="Kohler A."/>
            <person name="Kuo A."/>
            <person name="Nagy L.G."/>
            <person name="Floudas D."/>
            <person name="Copeland A."/>
            <person name="Barry K.W."/>
            <person name="Cichocki N."/>
            <person name="Veneault-Fourrey C."/>
            <person name="LaButti K."/>
            <person name="Lindquist E.A."/>
            <person name="Lipzen A."/>
            <person name="Lundell T."/>
            <person name="Morin E."/>
            <person name="Murat C."/>
            <person name="Riley R."/>
            <person name="Ohm R."/>
            <person name="Sun H."/>
            <person name="Tunlid A."/>
            <person name="Henrissat B."/>
            <person name="Grigoriev I.V."/>
            <person name="Hibbett D.S."/>
            <person name="Martin F."/>
        </authorList>
    </citation>
    <scope>NUCLEOTIDE SEQUENCE [LARGE SCALE GENOMIC DNA]</scope>
    <source>
        <strain evidence="12 13">SS14</strain>
    </source>
</reference>
<evidence type="ECO:0000256" key="7">
    <source>
        <dbReference type="ARBA" id="ARBA00022927"/>
    </source>
</evidence>
<name>A0A0C9UJ05_SPHS4</name>
<keyword evidence="4 11" id="KW-0812">Transmembrane</keyword>
<dbReference type="EMBL" id="KN837425">
    <property type="protein sequence ID" value="KIJ25235.1"/>
    <property type="molecule type" value="Genomic_DNA"/>
</dbReference>
<feature type="transmembrane region" description="Helical" evidence="11">
    <location>
        <begin position="20"/>
        <end position="39"/>
    </location>
</feature>
<sequence length="267" mass="29286">MTPYTALSMLMGPGISPVRIIGDLCLALSGPWLLYRLKAKGTTGVSLETQILRLLVFTTRYFDVLVGPTVSIYNTTLKYIILLSGILSVTAVAHGSGVRSLHEKTQAHMLGLFCGVSIVLGCFFNYFPSAMEIAWSFSMWLAIFADIPQFCVTVKSLKRDWQIIVYLALLAGYRVFYLPHWILRYIDQGVLDPIAIVSGIGTILVHFAGFIFIIATKIVRSDNIQSQLQIAVEEGVPEPSIDTAVLVVVEKGAPKSSTNPSTLQGKK</sequence>
<keyword evidence="7" id="KW-0653">Protein transport</keyword>
<feature type="transmembrane region" description="Helical" evidence="11">
    <location>
        <begin position="194"/>
        <end position="215"/>
    </location>
</feature>
<keyword evidence="8 11" id="KW-1133">Transmembrane helix</keyword>
<keyword evidence="9 11" id="KW-0472">Membrane</keyword>
<dbReference type="InterPro" id="IPR000133">
    <property type="entry name" value="ER_ret_rcpt"/>
</dbReference>
<evidence type="ECO:0000256" key="4">
    <source>
        <dbReference type="ARBA" id="ARBA00022692"/>
    </source>
</evidence>
<evidence type="ECO:0000256" key="1">
    <source>
        <dbReference type="ARBA" id="ARBA00004477"/>
    </source>
</evidence>
<feature type="transmembrane region" description="Helical" evidence="11">
    <location>
        <begin position="110"/>
        <end position="127"/>
    </location>
</feature>
<evidence type="ECO:0000313" key="13">
    <source>
        <dbReference type="Proteomes" id="UP000054279"/>
    </source>
</evidence>
<evidence type="ECO:0000256" key="10">
    <source>
        <dbReference type="ARBA" id="ARBA00023170"/>
    </source>
</evidence>
<proteinExistence type="inferred from homology"/>
<evidence type="ECO:0000256" key="6">
    <source>
        <dbReference type="ARBA" id="ARBA00022892"/>
    </source>
</evidence>
<keyword evidence="3" id="KW-0813">Transport</keyword>
<dbReference type="GO" id="GO:0046923">
    <property type="term" value="F:ER retention sequence binding"/>
    <property type="evidence" value="ECO:0007669"/>
    <property type="project" value="InterPro"/>
</dbReference>
<gene>
    <name evidence="12" type="ORF">M422DRAFT_38874</name>
</gene>
<dbReference type="GO" id="GO:0005789">
    <property type="term" value="C:endoplasmic reticulum membrane"/>
    <property type="evidence" value="ECO:0007669"/>
    <property type="project" value="UniProtKB-SubCell"/>
</dbReference>
<dbReference type="Proteomes" id="UP000054279">
    <property type="component" value="Unassembled WGS sequence"/>
</dbReference>
<dbReference type="GO" id="GO:0006621">
    <property type="term" value="P:protein retention in ER lumen"/>
    <property type="evidence" value="ECO:0007669"/>
    <property type="project" value="InterPro"/>
</dbReference>
<organism evidence="12 13">
    <name type="scientific">Sphaerobolus stellatus (strain SS14)</name>
    <dbReference type="NCBI Taxonomy" id="990650"/>
    <lineage>
        <taxon>Eukaryota</taxon>
        <taxon>Fungi</taxon>
        <taxon>Dikarya</taxon>
        <taxon>Basidiomycota</taxon>
        <taxon>Agaricomycotina</taxon>
        <taxon>Agaricomycetes</taxon>
        <taxon>Phallomycetidae</taxon>
        <taxon>Geastrales</taxon>
        <taxon>Sphaerobolaceae</taxon>
        <taxon>Sphaerobolus</taxon>
    </lineage>
</organism>
<evidence type="ECO:0000256" key="3">
    <source>
        <dbReference type="ARBA" id="ARBA00022448"/>
    </source>
</evidence>
<accession>A0A0C9UJ05</accession>
<dbReference type="GO" id="GO:0015031">
    <property type="term" value="P:protein transport"/>
    <property type="evidence" value="ECO:0007669"/>
    <property type="project" value="UniProtKB-KW"/>
</dbReference>
<evidence type="ECO:0000256" key="5">
    <source>
        <dbReference type="ARBA" id="ARBA00022824"/>
    </source>
</evidence>
<comment type="subcellular location">
    <subcellularLocation>
        <location evidence="1">Endoplasmic reticulum membrane</location>
        <topology evidence="1">Multi-pass membrane protein</topology>
    </subcellularLocation>
</comment>
<evidence type="ECO:0008006" key="14">
    <source>
        <dbReference type="Google" id="ProtNLM"/>
    </source>
</evidence>
<evidence type="ECO:0000256" key="11">
    <source>
        <dbReference type="SAM" id="Phobius"/>
    </source>
</evidence>
<evidence type="ECO:0000256" key="8">
    <source>
        <dbReference type="ARBA" id="ARBA00022989"/>
    </source>
</evidence>
<dbReference type="GO" id="GO:0016192">
    <property type="term" value="P:vesicle-mediated transport"/>
    <property type="evidence" value="ECO:0007669"/>
    <property type="project" value="UniProtKB-KW"/>
</dbReference>
<dbReference type="PRINTS" id="PR00660">
    <property type="entry name" value="ERLUMENR"/>
</dbReference>
<keyword evidence="5" id="KW-0256">Endoplasmic reticulum</keyword>
<dbReference type="PANTHER" id="PTHR10585">
    <property type="entry name" value="ER LUMEN PROTEIN RETAINING RECEPTOR"/>
    <property type="match status" value="1"/>
</dbReference>
<evidence type="ECO:0000256" key="9">
    <source>
        <dbReference type="ARBA" id="ARBA00023136"/>
    </source>
</evidence>
<dbReference type="AlphaFoldDB" id="A0A0C9UJ05"/>
<dbReference type="HOGENOM" id="CLU_1042698_0_0_1"/>
<keyword evidence="6" id="KW-0931">ER-Golgi transport</keyword>
<evidence type="ECO:0000256" key="2">
    <source>
        <dbReference type="ARBA" id="ARBA00010120"/>
    </source>
</evidence>
<feature type="transmembrane region" description="Helical" evidence="11">
    <location>
        <begin position="163"/>
        <end position="182"/>
    </location>
</feature>
<keyword evidence="10" id="KW-0675">Receptor</keyword>
<evidence type="ECO:0000313" key="12">
    <source>
        <dbReference type="EMBL" id="KIJ25235.1"/>
    </source>
</evidence>
<dbReference type="Pfam" id="PF00810">
    <property type="entry name" value="ER_lumen_recept"/>
    <property type="match status" value="1"/>
</dbReference>
<keyword evidence="13" id="KW-1185">Reference proteome</keyword>
<protein>
    <recommendedName>
        <fullName evidence="14">ER lumen protein-retaining receptor</fullName>
    </recommendedName>
</protein>
<feature type="transmembrane region" description="Helical" evidence="11">
    <location>
        <begin position="79"/>
        <end position="98"/>
    </location>
</feature>
<dbReference type="OrthoDB" id="3261888at2759"/>
<comment type="similarity">
    <text evidence="2">Belongs to the ERD2 family.</text>
</comment>